<keyword evidence="2 7" id="KW-0812">Transmembrane</keyword>
<feature type="transmembrane region" description="Helical" evidence="7">
    <location>
        <begin position="332"/>
        <end position="352"/>
    </location>
</feature>
<comment type="subcellular location">
    <subcellularLocation>
        <location evidence="1">Membrane</location>
        <topology evidence="1">Multi-pass membrane protein</topology>
    </subcellularLocation>
</comment>
<feature type="transmembrane region" description="Helical" evidence="7">
    <location>
        <begin position="108"/>
        <end position="132"/>
    </location>
</feature>
<evidence type="ECO:0000256" key="5">
    <source>
        <dbReference type="ARBA" id="ARBA00023136"/>
    </source>
</evidence>
<dbReference type="Pfam" id="PF13906">
    <property type="entry name" value="AA_permease_C"/>
    <property type="match status" value="1"/>
</dbReference>
<evidence type="ECO:0000256" key="6">
    <source>
        <dbReference type="SAM" id="MobiDB-lite"/>
    </source>
</evidence>
<feature type="transmembrane region" description="Helical" evidence="7">
    <location>
        <begin position="386"/>
        <end position="405"/>
    </location>
</feature>
<protein>
    <submittedName>
        <fullName evidence="10">Cationic amino acid transporter 3-like</fullName>
    </submittedName>
</protein>
<keyword evidence="5 7" id="KW-0472">Membrane</keyword>
<dbReference type="PANTHER" id="PTHR43243:SF10">
    <property type="entry name" value="MGC138914 PROTEIN"/>
    <property type="match status" value="1"/>
</dbReference>
<dbReference type="RefSeq" id="XP_070626347.1">
    <property type="nucleotide sequence ID" value="XM_070770246.1"/>
</dbReference>
<evidence type="ECO:0000256" key="2">
    <source>
        <dbReference type="ARBA" id="ARBA00022692"/>
    </source>
</evidence>
<accession>A0ABM4QSS5</accession>
<feature type="transmembrane region" description="Helical" evidence="7">
    <location>
        <begin position="579"/>
        <end position="597"/>
    </location>
</feature>
<name>A0ABM4QSS5_BOSIN</name>
<feature type="transmembrane region" description="Helical" evidence="7">
    <location>
        <begin position="550"/>
        <end position="573"/>
    </location>
</feature>
<sequence length="618" mass="67550">MLCQYVRQFGQKLVHRRPLEPIEESESPTAHLNILDLVVLGVGRSLGSGVYVLIGFIAKLIAGPSVIICFLVDSLSSVLFGLCYAELGARIPHVDSMYLHSYVIMGQLCAFVIGWNLILSLFVGTACVAKAWSIAFDSLTGNHISQALEGTFSPYMPSALGTFPDFVVLGPLLLITGVLVLGVPVSAWIIKVFTSLNILIPIFMIISGFIKGDLLNWQLTEQDYKNTSGSSDIYRTGGLGPLGSGGFVPFGFEGILHGAAIFFRSYFGFSVIVTKGREARNPQRSVPLSMVISIFICFLAYSGVSVALTLMVPYYQIHHYNPLPQAFFHVGWAPAGYVMAVVFLCALLYSLLRAMFVLSRLICAMADDGLLFRGLGWIHAGTHSPIIAILASGTLAAIVALPFELRDIVEFTLIGIMLAYTLVAFSVLVLRYQADQNFSKNKKTEEETEMGPVTEESPSGSIPEARMSNFLKSLWFPGSTIPTWKSGQIVYGCAFLLVLLLIILSLVLAQWPIQVFSGDSVLTTVAVLLLLLITGVMVIIWRQPQDPSPLYFKVPALPVLPLVSIFVNIYLMMQITSGAWVQFGIWNAIGFVIYFGYGIRHSLAGNDEPQRPASNSQT</sequence>
<evidence type="ECO:0000313" key="10">
    <source>
        <dbReference type="RefSeq" id="XP_070626347.1"/>
    </source>
</evidence>
<reference evidence="10" key="1">
    <citation type="submission" date="2025-08" db="UniProtKB">
        <authorList>
            <consortium name="RefSeq"/>
        </authorList>
    </citation>
    <scope>IDENTIFICATION</scope>
    <source>
        <tissue evidence="10">Blood</tissue>
    </source>
</reference>
<feature type="transmembrane region" description="Helical" evidence="7">
    <location>
        <begin position="521"/>
        <end position="541"/>
    </location>
</feature>
<keyword evidence="4 7" id="KW-1133">Transmembrane helix</keyword>
<feature type="transmembrane region" description="Helical" evidence="7">
    <location>
        <begin position="166"/>
        <end position="185"/>
    </location>
</feature>
<feature type="transmembrane region" description="Helical" evidence="7">
    <location>
        <begin position="489"/>
        <end position="509"/>
    </location>
</feature>
<organism evidence="9 10">
    <name type="scientific">Bos indicus</name>
    <name type="common">Zebu</name>
    <dbReference type="NCBI Taxonomy" id="9915"/>
    <lineage>
        <taxon>Eukaryota</taxon>
        <taxon>Metazoa</taxon>
        <taxon>Chordata</taxon>
        <taxon>Craniata</taxon>
        <taxon>Vertebrata</taxon>
        <taxon>Euteleostomi</taxon>
        <taxon>Mammalia</taxon>
        <taxon>Eutheria</taxon>
        <taxon>Laurasiatheria</taxon>
        <taxon>Artiodactyla</taxon>
        <taxon>Ruminantia</taxon>
        <taxon>Pecora</taxon>
        <taxon>Bovidae</taxon>
        <taxon>Bovinae</taxon>
        <taxon>Bos</taxon>
    </lineage>
</organism>
<evidence type="ECO:0000256" key="3">
    <source>
        <dbReference type="ARBA" id="ARBA00022970"/>
    </source>
</evidence>
<keyword evidence="3" id="KW-0813">Transport</keyword>
<dbReference type="Proteomes" id="UP001652663">
    <property type="component" value="Chromosome 18"/>
</dbReference>
<evidence type="ECO:0000313" key="9">
    <source>
        <dbReference type="Proteomes" id="UP001652663"/>
    </source>
</evidence>
<feature type="transmembrane region" description="Helical" evidence="7">
    <location>
        <begin position="286"/>
        <end position="312"/>
    </location>
</feature>
<evidence type="ECO:0000256" key="4">
    <source>
        <dbReference type="ARBA" id="ARBA00022989"/>
    </source>
</evidence>
<feature type="transmembrane region" description="Helical" evidence="7">
    <location>
        <begin position="254"/>
        <end position="274"/>
    </location>
</feature>
<feature type="domain" description="Cationic amino acid transporter C-terminal" evidence="8">
    <location>
        <begin position="552"/>
        <end position="602"/>
    </location>
</feature>
<feature type="transmembrane region" description="Helical" evidence="7">
    <location>
        <begin position="192"/>
        <end position="210"/>
    </location>
</feature>
<keyword evidence="3" id="KW-0029">Amino-acid transport</keyword>
<dbReference type="InterPro" id="IPR029485">
    <property type="entry name" value="CAT_C"/>
</dbReference>
<evidence type="ECO:0000256" key="7">
    <source>
        <dbReference type="SAM" id="Phobius"/>
    </source>
</evidence>
<dbReference type="PIRSF" id="PIRSF006060">
    <property type="entry name" value="AA_transporter"/>
    <property type="match status" value="1"/>
</dbReference>
<dbReference type="Gene3D" id="1.20.1740.10">
    <property type="entry name" value="Amino acid/polyamine transporter I"/>
    <property type="match status" value="1"/>
</dbReference>
<dbReference type="GeneID" id="109571833"/>
<evidence type="ECO:0000259" key="8">
    <source>
        <dbReference type="Pfam" id="PF13906"/>
    </source>
</evidence>
<dbReference type="InterPro" id="IPR002293">
    <property type="entry name" value="AA/rel_permease1"/>
</dbReference>
<feature type="region of interest" description="Disordered" evidence="6">
    <location>
        <begin position="441"/>
        <end position="461"/>
    </location>
</feature>
<keyword evidence="9" id="KW-1185">Reference proteome</keyword>
<feature type="transmembrane region" description="Helical" evidence="7">
    <location>
        <begin position="411"/>
        <end position="432"/>
    </location>
</feature>
<proteinExistence type="predicted"/>
<evidence type="ECO:0000256" key="1">
    <source>
        <dbReference type="ARBA" id="ARBA00004141"/>
    </source>
</evidence>
<dbReference type="PANTHER" id="PTHR43243">
    <property type="entry name" value="INNER MEMBRANE TRANSPORTER YGJI-RELATED"/>
    <property type="match status" value="1"/>
</dbReference>
<gene>
    <name evidence="10" type="primary">LOC109571833</name>
</gene>
<dbReference type="Pfam" id="PF13520">
    <property type="entry name" value="AA_permease_2"/>
    <property type="match status" value="1"/>
</dbReference>